<dbReference type="InterPro" id="IPR002755">
    <property type="entry name" value="DNA_primase_S"/>
</dbReference>
<comment type="cofactor">
    <cofactor evidence="11">
        <name>Mg(2+)</name>
        <dbReference type="ChEBI" id="CHEBI:18420"/>
    </cofactor>
    <cofactor evidence="11">
        <name>Mn(2+)</name>
        <dbReference type="ChEBI" id="CHEBI:29035"/>
    </cofactor>
</comment>
<dbReference type="GeneID" id="10822021"/>
<dbReference type="KEGG" id="mzh:Mzhil_0416"/>
<dbReference type="CDD" id="cd04860">
    <property type="entry name" value="AE_Prim_S"/>
    <property type="match status" value="1"/>
</dbReference>
<evidence type="ECO:0000256" key="11">
    <source>
        <dbReference type="HAMAP-Rule" id="MF_00700"/>
    </source>
</evidence>
<keyword evidence="6 11" id="KW-0235">DNA replication</keyword>
<comment type="similarity">
    <text evidence="1 11 12">Belongs to the eukaryotic-type primase small subunit family.</text>
</comment>
<keyword evidence="7 11" id="KW-0479">Metal-binding</keyword>
<keyword evidence="9 11" id="KW-0804">Transcription</keyword>
<dbReference type="OrthoDB" id="31125at2157"/>
<dbReference type="Pfam" id="PF01896">
    <property type="entry name" value="DNA_primase_S"/>
    <property type="match status" value="1"/>
</dbReference>
<evidence type="ECO:0000256" key="13">
    <source>
        <dbReference type="RuleBase" id="RU004224"/>
    </source>
</evidence>
<evidence type="ECO:0000256" key="12">
    <source>
        <dbReference type="RuleBase" id="RU003514"/>
    </source>
</evidence>
<sequence length="390" mass="43972">MNLITKQYLKERFQNYYKNNSVNPPVDYPSREWGFILFDEMPQIVMRRHKSFGSAGEVNEYLEGMVPSHCYYSVAYYRYPAASTMKEKDWLGADLIFDLDADHLPGAPTSYSEMLEHVKTETFKLYDFLEDDFGFSEDDIQIVFSGGRGYHLHINDPCVHDLDSSQRREIVDYISSTGLSIDSMFSKKQVSGDAGQENAKISSFPGENSGGWEKRINNFIISYLQRIIKKDNAVDLLSSYNGIGKKRAKTLIDIINNEDEIDLLRNGKIGNLSKMPVGFIKQIAYAGINEMIANVDEPVTSDIKRLIRLPGSLHGGSGMKVTVLSSSELDTFDPLTDAVVFGNESVEINVKRPYSLNMKGKEFCVEEGIYNLPEYAAIHLICRGVAEYGS</sequence>
<comment type="function">
    <text evidence="13">RNA polymerase that catalyzes the synthesis of short RNA molecules used as primers for DNA polymerase during DNA replication.</text>
</comment>
<dbReference type="HAMAP" id="MF_00700">
    <property type="entry name" value="DNA_primase_sml_arc"/>
    <property type="match status" value="1"/>
</dbReference>
<dbReference type="GO" id="GO:0006269">
    <property type="term" value="P:DNA replication, synthesis of primer"/>
    <property type="evidence" value="ECO:0007669"/>
    <property type="project" value="UniProtKB-UniRule"/>
</dbReference>
<evidence type="ECO:0000256" key="1">
    <source>
        <dbReference type="ARBA" id="ARBA00009762"/>
    </source>
</evidence>
<gene>
    <name evidence="11" type="primary">priS</name>
    <name evidence="14" type="ordered locus">Mzhil_0416</name>
</gene>
<evidence type="ECO:0000256" key="4">
    <source>
        <dbReference type="ARBA" id="ARBA00022679"/>
    </source>
</evidence>
<dbReference type="EMBL" id="CP002101">
    <property type="protein sequence ID" value="AEH60291.1"/>
    <property type="molecule type" value="Genomic_DNA"/>
</dbReference>
<keyword evidence="2 11" id="KW-0240">DNA-directed RNA polymerase</keyword>
<proteinExistence type="inferred from homology"/>
<comment type="function">
    <text evidence="11">Catalytic subunit of DNA primase, an RNA polymerase that catalyzes the synthesis of short RNA molecules used as primers for DNA polymerase during DNA replication. The small subunit contains the primase catalytic core and has DNA synthesis activity on its own. Binding to the large subunit stabilizes and modulates the activity, increasing the rate of DNA synthesis while decreasing the length of the DNA fragments, and conferring RNA synthesis capability. The DNA polymerase activity may enable DNA primase to also catalyze primer extension after primer synthesis. May also play a role in DNA repair.</text>
</comment>
<dbReference type="Proteomes" id="UP000006622">
    <property type="component" value="Chromosome"/>
</dbReference>
<evidence type="ECO:0000256" key="2">
    <source>
        <dbReference type="ARBA" id="ARBA00022478"/>
    </source>
</evidence>
<dbReference type="GO" id="GO:0000428">
    <property type="term" value="C:DNA-directed RNA polymerase complex"/>
    <property type="evidence" value="ECO:0007669"/>
    <property type="project" value="UniProtKB-KW"/>
</dbReference>
<dbReference type="SUPFAM" id="SSF56747">
    <property type="entry name" value="Prim-pol domain"/>
    <property type="match status" value="1"/>
</dbReference>
<accession>F7XPG2</accession>
<feature type="active site" evidence="11">
    <location>
        <position position="100"/>
    </location>
</feature>
<feature type="active site" evidence="11">
    <location>
        <position position="296"/>
    </location>
</feature>
<keyword evidence="5 11" id="KW-0548">Nucleotidyltransferase</keyword>
<reference evidence="14 15" key="1">
    <citation type="submission" date="2010-07" db="EMBL/GenBank/DDBJ databases">
        <title>The complete genome of Methanosalsum zhilinae DSM 4017.</title>
        <authorList>
            <consortium name="US DOE Joint Genome Institute (JGI-PGF)"/>
            <person name="Lucas S."/>
            <person name="Copeland A."/>
            <person name="Lapidus A."/>
            <person name="Glavina del Rio T."/>
            <person name="Dalin E."/>
            <person name="Tice H."/>
            <person name="Bruce D."/>
            <person name="Goodwin L."/>
            <person name="Pitluck S."/>
            <person name="Kyrpides N."/>
            <person name="Mavromatis K."/>
            <person name="Ovchinnikova G."/>
            <person name="Daligault H."/>
            <person name="Detter J.C."/>
            <person name="Han C."/>
            <person name="Tapia R."/>
            <person name="Larimer F."/>
            <person name="Land M."/>
            <person name="Hauser L."/>
            <person name="Markowitz V."/>
            <person name="Cheng J.-F."/>
            <person name="Hugenholtz P."/>
            <person name="Woyke T."/>
            <person name="Wu D."/>
            <person name="Spring S."/>
            <person name="Schueler E."/>
            <person name="Brambilla E."/>
            <person name="Klenk H.-P."/>
            <person name="Eisen J.A."/>
        </authorList>
    </citation>
    <scope>NUCLEOTIDE SEQUENCE [LARGE SCALE GENOMIC DNA]</scope>
    <source>
        <strain evidence="15">DSM 4017 / NBRC 107636 / OCM 62 / WeN5</strain>
    </source>
</reference>
<evidence type="ECO:0000313" key="15">
    <source>
        <dbReference type="Proteomes" id="UP000006622"/>
    </source>
</evidence>
<evidence type="ECO:0000256" key="6">
    <source>
        <dbReference type="ARBA" id="ARBA00022705"/>
    </source>
</evidence>
<keyword evidence="3 11" id="KW-0639">Primosome</keyword>
<keyword evidence="4 11" id="KW-0808">Transferase</keyword>
<dbReference type="InterPro" id="IPR014052">
    <property type="entry name" value="DNA_primase_ssu_euk/arc"/>
</dbReference>
<evidence type="ECO:0000256" key="5">
    <source>
        <dbReference type="ARBA" id="ARBA00022695"/>
    </source>
</evidence>
<evidence type="ECO:0000256" key="8">
    <source>
        <dbReference type="ARBA" id="ARBA00022842"/>
    </source>
</evidence>
<dbReference type="NCBIfam" id="TIGR00335">
    <property type="entry name" value="primase_sml"/>
    <property type="match status" value="1"/>
</dbReference>
<dbReference type="Gene3D" id="3.90.920.10">
    <property type="entry name" value="DNA primase, PRIM domain"/>
    <property type="match status" value="1"/>
</dbReference>
<evidence type="ECO:0000313" key="14">
    <source>
        <dbReference type="EMBL" id="AEH60291.1"/>
    </source>
</evidence>
<comment type="subunit">
    <text evidence="11">Heterodimer of a small subunit (PriS) and a large subunit (PriL).</text>
</comment>
<evidence type="ECO:0000256" key="3">
    <source>
        <dbReference type="ARBA" id="ARBA00022515"/>
    </source>
</evidence>
<keyword evidence="15" id="KW-1185">Reference proteome</keyword>
<evidence type="ECO:0000256" key="9">
    <source>
        <dbReference type="ARBA" id="ARBA00023163"/>
    </source>
</evidence>
<dbReference type="RefSeq" id="WP_013897730.1">
    <property type="nucleotide sequence ID" value="NC_015676.1"/>
</dbReference>
<dbReference type="InterPro" id="IPR023639">
    <property type="entry name" value="DNA_primase_ssu_PriS"/>
</dbReference>
<protein>
    <recommendedName>
        <fullName evidence="11">DNA primase small subunit PriS</fullName>
        <ecNumber evidence="11">2.7.7.-</ecNumber>
    </recommendedName>
</protein>
<dbReference type="AlphaFoldDB" id="F7XPG2"/>
<organism evidence="14 15">
    <name type="scientific">Methanosalsum zhilinae (strain DSM 4017 / NBRC 107636 / OCM 62 / WeN5)</name>
    <name type="common">Methanohalophilus zhilinae</name>
    <dbReference type="NCBI Taxonomy" id="679901"/>
    <lineage>
        <taxon>Archaea</taxon>
        <taxon>Methanobacteriati</taxon>
        <taxon>Methanobacteriota</taxon>
        <taxon>Stenosarchaea group</taxon>
        <taxon>Methanomicrobia</taxon>
        <taxon>Methanosarcinales</taxon>
        <taxon>Methanosarcinaceae</taxon>
        <taxon>Methanosalsum</taxon>
    </lineage>
</organism>
<dbReference type="PANTHER" id="PTHR10536">
    <property type="entry name" value="DNA PRIMASE SMALL SUBUNIT"/>
    <property type="match status" value="1"/>
</dbReference>
<feature type="active site" evidence="11">
    <location>
        <position position="98"/>
    </location>
</feature>
<dbReference type="HOGENOM" id="CLU_056123_1_0_2"/>
<name>F7XPG2_METZD</name>
<evidence type="ECO:0000256" key="10">
    <source>
        <dbReference type="ARBA" id="ARBA00023211"/>
    </source>
</evidence>
<dbReference type="STRING" id="679901.Mzhil_0416"/>
<dbReference type="GO" id="GO:0046872">
    <property type="term" value="F:metal ion binding"/>
    <property type="evidence" value="ECO:0007669"/>
    <property type="project" value="UniProtKB-KW"/>
</dbReference>
<dbReference type="GO" id="GO:0003899">
    <property type="term" value="F:DNA-directed RNA polymerase activity"/>
    <property type="evidence" value="ECO:0007669"/>
    <property type="project" value="UniProtKB-UniRule"/>
</dbReference>
<keyword evidence="8 11" id="KW-0460">Magnesium</keyword>
<dbReference type="EC" id="2.7.7.-" evidence="11"/>
<evidence type="ECO:0000256" key="7">
    <source>
        <dbReference type="ARBA" id="ARBA00022723"/>
    </source>
</evidence>
<keyword evidence="10 11" id="KW-0464">Manganese</keyword>
<dbReference type="GO" id="GO:1990077">
    <property type="term" value="C:primosome complex"/>
    <property type="evidence" value="ECO:0007669"/>
    <property type="project" value="UniProtKB-KW"/>
</dbReference>